<accession>A0A8I2B727</accession>
<organism evidence="1 2">
    <name type="scientific">Plesiomonas shigelloides</name>
    <name type="common">Aeromonas shigelloides</name>
    <dbReference type="NCBI Taxonomy" id="703"/>
    <lineage>
        <taxon>Bacteria</taxon>
        <taxon>Pseudomonadati</taxon>
        <taxon>Pseudomonadota</taxon>
        <taxon>Gammaproteobacteria</taxon>
        <taxon>Enterobacterales</taxon>
        <taxon>Enterobacteriaceae</taxon>
        <taxon>Plesiomonas</taxon>
    </lineage>
</organism>
<gene>
    <name evidence="1" type="ORF">J2R62_16360</name>
</gene>
<dbReference type="RefSeq" id="WP_207542716.1">
    <property type="nucleotide sequence ID" value="NZ_JAFNAA010000028.1"/>
</dbReference>
<comment type="caution">
    <text evidence="1">The sequence shown here is derived from an EMBL/GenBank/DDBJ whole genome shotgun (WGS) entry which is preliminary data.</text>
</comment>
<dbReference type="AlphaFoldDB" id="A0A8I2B727"/>
<sequence>MKTCKLNAGDIFSIPMNDGRFAIAQVIWMPSGKPSAKFRNVFSFAVLSIQNDQEIPITNDYLVFNNYRGEFKVIFASKEKVLNGEWVFLKKGELSNAHDRLRFFNNAGDLYFLGEHVRKLSVSEYKEHHVMAVAGYELVQQYLSQY</sequence>
<evidence type="ECO:0008006" key="3">
    <source>
        <dbReference type="Google" id="ProtNLM"/>
    </source>
</evidence>
<protein>
    <recommendedName>
        <fullName evidence="3">Immunity protein 26</fullName>
    </recommendedName>
</protein>
<evidence type="ECO:0000313" key="1">
    <source>
        <dbReference type="EMBL" id="MBO1109752.1"/>
    </source>
</evidence>
<name>A0A8I2B727_PLESH</name>
<proteinExistence type="predicted"/>
<evidence type="ECO:0000313" key="2">
    <source>
        <dbReference type="Proteomes" id="UP000664658"/>
    </source>
</evidence>
<dbReference type="Proteomes" id="UP000664658">
    <property type="component" value="Unassembled WGS sequence"/>
</dbReference>
<dbReference type="EMBL" id="JAFNAA010000028">
    <property type="protein sequence ID" value="MBO1109752.1"/>
    <property type="molecule type" value="Genomic_DNA"/>
</dbReference>
<reference evidence="1" key="1">
    <citation type="submission" date="2021-03" db="EMBL/GenBank/DDBJ databases">
        <title>Plesiomonas shigelloides zfcc0051, isolated from zebrafish feces.</title>
        <authorList>
            <person name="Vanderhoek Z."/>
            <person name="Gaulke C."/>
        </authorList>
    </citation>
    <scope>NUCLEOTIDE SEQUENCE</scope>
    <source>
        <strain evidence="1">Zfcc0051</strain>
    </source>
</reference>